<comment type="similarity">
    <text evidence="7">Belongs to the binding-protein-dependent transport system permease family.</text>
</comment>
<evidence type="ECO:0000256" key="2">
    <source>
        <dbReference type="ARBA" id="ARBA00022448"/>
    </source>
</evidence>
<proteinExistence type="inferred from homology"/>
<evidence type="ECO:0000256" key="4">
    <source>
        <dbReference type="ARBA" id="ARBA00022692"/>
    </source>
</evidence>
<dbReference type="InterPro" id="IPR035906">
    <property type="entry name" value="MetI-like_sf"/>
</dbReference>
<dbReference type="EMBL" id="BOVK01000031">
    <property type="protein sequence ID" value="GIQ69687.1"/>
    <property type="molecule type" value="Genomic_DNA"/>
</dbReference>
<dbReference type="GO" id="GO:0055085">
    <property type="term" value="P:transmembrane transport"/>
    <property type="evidence" value="ECO:0007669"/>
    <property type="project" value="InterPro"/>
</dbReference>
<dbReference type="Proteomes" id="UP000677918">
    <property type="component" value="Unassembled WGS sequence"/>
</dbReference>
<keyword evidence="2 7" id="KW-0813">Transport</keyword>
<evidence type="ECO:0000259" key="8">
    <source>
        <dbReference type="PROSITE" id="PS50928"/>
    </source>
</evidence>
<evidence type="ECO:0000313" key="10">
    <source>
        <dbReference type="Proteomes" id="UP000677918"/>
    </source>
</evidence>
<dbReference type="PROSITE" id="PS50928">
    <property type="entry name" value="ABC_TM1"/>
    <property type="match status" value="1"/>
</dbReference>
<gene>
    <name evidence="9" type="ORF">XYCOK13_25110</name>
</gene>
<dbReference type="PANTHER" id="PTHR43163:SF6">
    <property type="entry name" value="DIPEPTIDE TRANSPORT SYSTEM PERMEASE PROTEIN DPPB-RELATED"/>
    <property type="match status" value="1"/>
</dbReference>
<keyword evidence="3" id="KW-1003">Cell membrane</keyword>
<accession>A0A8J4H538</accession>
<reference evidence="9" key="1">
    <citation type="submission" date="2021-04" db="EMBL/GenBank/DDBJ databases">
        <title>Draft genome sequence of Xylanibacillus composti strain K13.</title>
        <authorList>
            <person name="Uke A."/>
            <person name="Chhe C."/>
            <person name="Baramee S."/>
            <person name="Kosugi A."/>
        </authorList>
    </citation>
    <scope>NUCLEOTIDE SEQUENCE</scope>
    <source>
        <strain evidence="9">K13</strain>
    </source>
</reference>
<feature type="transmembrane region" description="Helical" evidence="7">
    <location>
        <begin position="101"/>
        <end position="123"/>
    </location>
</feature>
<dbReference type="Pfam" id="PF19300">
    <property type="entry name" value="BPD_transp_1_N"/>
    <property type="match status" value="1"/>
</dbReference>
<feature type="transmembrane region" description="Helical" evidence="7">
    <location>
        <begin position="170"/>
        <end position="188"/>
    </location>
</feature>
<dbReference type="SUPFAM" id="SSF161098">
    <property type="entry name" value="MetI-like"/>
    <property type="match status" value="1"/>
</dbReference>
<sequence>MCVIKIYVLKYAFQIIPVLFIISSVIFILIFVTGDPVALMLAETATPEQIEGLREALGLNRPLYEQYGMYMWNLVQGNFGTSYVFQQDALSLVLERLPLTLQLGAASMVFALVMAIPLGIFSAMRKNTFVDLIITGTSVLGKAVPNFWLAIMLILVFSITLSLFPVSGHGTWMHLILPAVTLGSNTAAEITRLIRSSMLDVLSQDYIRTAKSKGVSSFTIIFRHAFRNCLIPVVTILAMQMQWVVGGAIITEAIFAWPGMGQLLVSSINVRDMSVVQAVVIVSALAIILMNFLADITYRLIDPRIKYE</sequence>
<dbReference type="GO" id="GO:0005886">
    <property type="term" value="C:plasma membrane"/>
    <property type="evidence" value="ECO:0007669"/>
    <property type="project" value="UniProtKB-SubCell"/>
</dbReference>
<organism evidence="9 10">
    <name type="scientific">Xylanibacillus composti</name>
    <dbReference type="NCBI Taxonomy" id="1572762"/>
    <lineage>
        <taxon>Bacteria</taxon>
        <taxon>Bacillati</taxon>
        <taxon>Bacillota</taxon>
        <taxon>Bacilli</taxon>
        <taxon>Bacillales</taxon>
        <taxon>Paenibacillaceae</taxon>
        <taxon>Xylanibacillus</taxon>
    </lineage>
</organism>
<evidence type="ECO:0000313" key="9">
    <source>
        <dbReference type="EMBL" id="GIQ69687.1"/>
    </source>
</evidence>
<keyword evidence="6 7" id="KW-0472">Membrane</keyword>
<comment type="subcellular location">
    <subcellularLocation>
        <location evidence="1 7">Cell membrane</location>
        <topology evidence="1 7">Multi-pass membrane protein</topology>
    </subcellularLocation>
</comment>
<feature type="transmembrane region" description="Helical" evidence="7">
    <location>
        <begin position="144"/>
        <end position="164"/>
    </location>
</feature>
<evidence type="ECO:0000256" key="7">
    <source>
        <dbReference type="RuleBase" id="RU363032"/>
    </source>
</evidence>
<feature type="transmembrane region" description="Helical" evidence="7">
    <location>
        <begin position="275"/>
        <end position="294"/>
    </location>
</feature>
<comment type="caution">
    <text evidence="9">The sequence shown here is derived from an EMBL/GenBank/DDBJ whole genome shotgun (WGS) entry which is preliminary data.</text>
</comment>
<keyword evidence="5 7" id="KW-1133">Transmembrane helix</keyword>
<keyword evidence="4 7" id="KW-0812">Transmembrane</keyword>
<feature type="transmembrane region" description="Helical" evidence="7">
    <location>
        <begin position="229"/>
        <end position="255"/>
    </location>
</feature>
<feature type="domain" description="ABC transmembrane type-1" evidence="8">
    <location>
        <begin position="97"/>
        <end position="294"/>
    </location>
</feature>
<dbReference type="Pfam" id="PF00528">
    <property type="entry name" value="BPD_transp_1"/>
    <property type="match status" value="1"/>
</dbReference>
<evidence type="ECO:0000256" key="5">
    <source>
        <dbReference type="ARBA" id="ARBA00022989"/>
    </source>
</evidence>
<keyword evidence="10" id="KW-1185">Reference proteome</keyword>
<evidence type="ECO:0000256" key="6">
    <source>
        <dbReference type="ARBA" id="ARBA00023136"/>
    </source>
</evidence>
<dbReference type="CDD" id="cd06261">
    <property type="entry name" value="TM_PBP2"/>
    <property type="match status" value="1"/>
</dbReference>
<dbReference type="AlphaFoldDB" id="A0A8J4H538"/>
<feature type="transmembrane region" description="Helical" evidence="7">
    <location>
        <begin position="12"/>
        <end position="32"/>
    </location>
</feature>
<dbReference type="Gene3D" id="1.10.3720.10">
    <property type="entry name" value="MetI-like"/>
    <property type="match status" value="1"/>
</dbReference>
<evidence type="ECO:0000256" key="1">
    <source>
        <dbReference type="ARBA" id="ARBA00004651"/>
    </source>
</evidence>
<evidence type="ECO:0000256" key="3">
    <source>
        <dbReference type="ARBA" id="ARBA00022475"/>
    </source>
</evidence>
<name>A0A8J4H538_9BACL</name>
<protein>
    <submittedName>
        <fullName evidence="9">Glutathione ABC transporter permease</fullName>
    </submittedName>
</protein>
<dbReference type="InterPro" id="IPR000515">
    <property type="entry name" value="MetI-like"/>
</dbReference>
<dbReference type="InterPro" id="IPR045621">
    <property type="entry name" value="BPD_transp_1_N"/>
</dbReference>
<dbReference type="PANTHER" id="PTHR43163">
    <property type="entry name" value="DIPEPTIDE TRANSPORT SYSTEM PERMEASE PROTEIN DPPB-RELATED"/>
    <property type="match status" value="1"/>
</dbReference>